<protein>
    <recommendedName>
        <fullName evidence="2">Ice-binding protein C-terminal domain-containing protein</fullName>
    </recommendedName>
</protein>
<evidence type="ECO:0000259" key="2">
    <source>
        <dbReference type="Pfam" id="PF07589"/>
    </source>
</evidence>
<name>A0A518APS2_9BACT</name>
<dbReference type="OrthoDB" id="1007311at2"/>
<dbReference type="InterPro" id="IPR013424">
    <property type="entry name" value="Ice-binding_C"/>
</dbReference>
<accession>A0A518APS2</accession>
<feature type="chain" id="PRO_5021829090" description="Ice-binding protein C-terminal domain-containing protein" evidence="1">
    <location>
        <begin position="21"/>
        <end position="249"/>
    </location>
</feature>
<evidence type="ECO:0000313" key="3">
    <source>
        <dbReference type="EMBL" id="QDU56711.1"/>
    </source>
</evidence>
<feature type="signal peptide" evidence="1">
    <location>
        <begin position="1"/>
        <end position="20"/>
    </location>
</feature>
<dbReference type="AlphaFoldDB" id="A0A518APS2"/>
<feature type="domain" description="Ice-binding protein C-terminal" evidence="2">
    <location>
        <begin position="212"/>
        <end position="231"/>
    </location>
</feature>
<dbReference type="Proteomes" id="UP000315750">
    <property type="component" value="Chromosome"/>
</dbReference>
<sequence length="249" mass="26641" precursor="true">MIVRMFLGVLIAVTSISVDAATISFNFDDGTLQGWTNNVPVGTLGEDYVAWDTVADTNSGRTVAYSSDYMLLEAEYGTRDAGDTAIKVVSSPVIDTDMPFSVSAWTLGGTGAIETPSWTDNSSLPTAASGSDFMGIALRRVSDGHYLLFDRRSGSGQSNHSLNWLELGWDESVVASAIALDSPDETYQIDLIDAYSGGWGWIGVDEVTINVVPEPSSIALVVLMIGLGLIACRPLARNRYKQHSNASTD</sequence>
<keyword evidence="4" id="KW-1185">Reference proteome</keyword>
<dbReference type="EMBL" id="CP036278">
    <property type="protein sequence ID" value="QDU56711.1"/>
    <property type="molecule type" value="Genomic_DNA"/>
</dbReference>
<keyword evidence="1" id="KW-0732">Signal</keyword>
<organism evidence="3 4">
    <name type="scientific">Aeoliella mucimassa</name>
    <dbReference type="NCBI Taxonomy" id="2527972"/>
    <lineage>
        <taxon>Bacteria</taxon>
        <taxon>Pseudomonadati</taxon>
        <taxon>Planctomycetota</taxon>
        <taxon>Planctomycetia</taxon>
        <taxon>Pirellulales</taxon>
        <taxon>Lacipirellulaceae</taxon>
        <taxon>Aeoliella</taxon>
    </lineage>
</organism>
<proteinExistence type="predicted"/>
<evidence type="ECO:0000313" key="4">
    <source>
        <dbReference type="Proteomes" id="UP000315750"/>
    </source>
</evidence>
<dbReference type="KEGG" id="amuc:Pan181_29210"/>
<reference evidence="3 4" key="1">
    <citation type="submission" date="2019-02" db="EMBL/GenBank/DDBJ databases">
        <title>Deep-cultivation of Planctomycetes and their phenomic and genomic characterization uncovers novel biology.</title>
        <authorList>
            <person name="Wiegand S."/>
            <person name="Jogler M."/>
            <person name="Boedeker C."/>
            <person name="Pinto D."/>
            <person name="Vollmers J."/>
            <person name="Rivas-Marin E."/>
            <person name="Kohn T."/>
            <person name="Peeters S.H."/>
            <person name="Heuer A."/>
            <person name="Rast P."/>
            <person name="Oberbeckmann S."/>
            <person name="Bunk B."/>
            <person name="Jeske O."/>
            <person name="Meyerdierks A."/>
            <person name="Storesund J.E."/>
            <person name="Kallscheuer N."/>
            <person name="Luecker S."/>
            <person name="Lage O.M."/>
            <person name="Pohl T."/>
            <person name="Merkel B.J."/>
            <person name="Hornburger P."/>
            <person name="Mueller R.-W."/>
            <person name="Bruemmer F."/>
            <person name="Labrenz M."/>
            <person name="Spormann A.M."/>
            <person name="Op den Camp H."/>
            <person name="Overmann J."/>
            <person name="Amann R."/>
            <person name="Jetten M.S.M."/>
            <person name="Mascher T."/>
            <person name="Medema M.H."/>
            <person name="Devos D.P."/>
            <person name="Kaster A.-K."/>
            <person name="Ovreas L."/>
            <person name="Rohde M."/>
            <person name="Galperin M.Y."/>
            <person name="Jogler C."/>
        </authorList>
    </citation>
    <scope>NUCLEOTIDE SEQUENCE [LARGE SCALE GENOMIC DNA]</scope>
    <source>
        <strain evidence="3 4">Pan181</strain>
    </source>
</reference>
<dbReference type="RefSeq" id="WP_145247411.1">
    <property type="nucleotide sequence ID" value="NZ_CP036278.1"/>
</dbReference>
<gene>
    <name evidence="3" type="ORF">Pan181_29210</name>
</gene>
<dbReference type="NCBIfam" id="TIGR02595">
    <property type="entry name" value="PEP_CTERM"/>
    <property type="match status" value="1"/>
</dbReference>
<evidence type="ECO:0000256" key="1">
    <source>
        <dbReference type="SAM" id="SignalP"/>
    </source>
</evidence>
<dbReference type="Pfam" id="PF07589">
    <property type="entry name" value="PEP-CTERM"/>
    <property type="match status" value="1"/>
</dbReference>